<dbReference type="Gene3D" id="3.40.630.30">
    <property type="match status" value="1"/>
</dbReference>
<dbReference type="PANTHER" id="PTHR13355">
    <property type="entry name" value="GLUCOSAMINE 6-PHOSPHATE N-ACETYLTRANSFERASE"/>
    <property type="match status" value="1"/>
</dbReference>
<dbReference type="CDD" id="cd04301">
    <property type="entry name" value="NAT_SF"/>
    <property type="match status" value="1"/>
</dbReference>
<keyword evidence="3" id="KW-1185">Reference proteome</keyword>
<evidence type="ECO:0000313" key="2">
    <source>
        <dbReference type="EMBL" id="MDR6804754.1"/>
    </source>
</evidence>
<dbReference type="GO" id="GO:0004343">
    <property type="term" value="F:glucosamine 6-phosphate N-acetyltransferase activity"/>
    <property type="evidence" value="ECO:0007669"/>
    <property type="project" value="UniProtKB-EC"/>
</dbReference>
<evidence type="ECO:0000313" key="3">
    <source>
        <dbReference type="Proteomes" id="UP001264980"/>
    </source>
</evidence>
<dbReference type="RefSeq" id="WP_309982026.1">
    <property type="nucleotide sequence ID" value="NZ_JAVDTI010000002.1"/>
</dbReference>
<dbReference type="PANTHER" id="PTHR13355:SF11">
    <property type="entry name" value="GLUCOSAMINE 6-PHOSPHATE N-ACETYLTRANSFERASE"/>
    <property type="match status" value="1"/>
</dbReference>
<keyword evidence="2" id="KW-0808">Transferase</keyword>
<dbReference type="Pfam" id="PF00583">
    <property type="entry name" value="Acetyltransf_1"/>
    <property type="match status" value="1"/>
</dbReference>
<dbReference type="PROSITE" id="PS51186">
    <property type="entry name" value="GNAT"/>
    <property type="match status" value="1"/>
</dbReference>
<evidence type="ECO:0000259" key="1">
    <source>
        <dbReference type="PROSITE" id="PS51186"/>
    </source>
</evidence>
<reference evidence="2 3" key="1">
    <citation type="submission" date="2023-07" db="EMBL/GenBank/DDBJ databases">
        <title>Sorghum-associated microbial communities from plants grown in Nebraska, USA.</title>
        <authorList>
            <person name="Schachtman D."/>
        </authorList>
    </citation>
    <scope>NUCLEOTIDE SEQUENCE [LARGE SCALE GENOMIC DNA]</scope>
    <source>
        <strain evidence="2 3">BE57</strain>
    </source>
</reference>
<dbReference type="SUPFAM" id="SSF55729">
    <property type="entry name" value="Acyl-CoA N-acyltransferases (Nat)"/>
    <property type="match status" value="1"/>
</dbReference>
<protein>
    <submittedName>
        <fullName evidence="2">Glucosamine-phosphate N-acetyltransferase</fullName>
        <ecNumber evidence="2">2.3.1.4</ecNumber>
    </submittedName>
</protein>
<dbReference type="InterPro" id="IPR016181">
    <property type="entry name" value="Acyl_CoA_acyltransferase"/>
</dbReference>
<dbReference type="EMBL" id="JAVDTI010000002">
    <property type="protein sequence ID" value="MDR6804754.1"/>
    <property type="molecule type" value="Genomic_DNA"/>
</dbReference>
<accession>A0ABU1QUB5</accession>
<keyword evidence="2" id="KW-0012">Acyltransferase</keyword>
<sequence>MLITEPHNLVFRPLEKKDTYPVCLLLEQLSEFPGGVDAIDIEDSWEKLASCSNAYAVVGISDDKIVCYGSVIIEYKIRGGRSGHIEDIVVDQQYRRKGYGDLLITHLTDYCKTAGCYKVILDCYQETVPFYNKLHFKATHLGMSRYL</sequence>
<feature type="domain" description="N-acetyltransferase" evidence="1">
    <location>
        <begin position="9"/>
        <end position="147"/>
    </location>
</feature>
<name>A0ABU1QUB5_9BACT</name>
<comment type="caution">
    <text evidence="2">The sequence shown here is derived from an EMBL/GenBank/DDBJ whole genome shotgun (WGS) entry which is preliminary data.</text>
</comment>
<dbReference type="Proteomes" id="UP001264980">
    <property type="component" value="Unassembled WGS sequence"/>
</dbReference>
<dbReference type="EC" id="2.3.1.4" evidence="2"/>
<dbReference type="InterPro" id="IPR000182">
    <property type="entry name" value="GNAT_dom"/>
</dbReference>
<organism evidence="2 3">
    <name type="scientific">Dyadobacter fermentans</name>
    <dbReference type="NCBI Taxonomy" id="94254"/>
    <lineage>
        <taxon>Bacteria</taxon>
        <taxon>Pseudomonadati</taxon>
        <taxon>Bacteroidota</taxon>
        <taxon>Cytophagia</taxon>
        <taxon>Cytophagales</taxon>
        <taxon>Spirosomataceae</taxon>
        <taxon>Dyadobacter</taxon>
    </lineage>
</organism>
<dbReference type="InterPro" id="IPR039143">
    <property type="entry name" value="GNPNAT1-like"/>
</dbReference>
<proteinExistence type="predicted"/>
<gene>
    <name evidence="2" type="ORF">J2W84_001800</name>
</gene>